<proteinExistence type="predicted"/>
<feature type="transmembrane region" description="Helical" evidence="2">
    <location>
        <begin position="1018"/>
        <end position="1041"/>
    </location>
</feature>
<dbReference type="EMBL" id="JPKZ01000228">
    <property type="protein sequence ID" value="KHN88471.1"/>
    <property type="molecule type" value="Genomic_DNA"/>
</dbReference>
<evidence type="ECO:0000256" key="2">
    <source>
        <dbReference type="SAM" id="Phobius"/>
    </source>
</evidence>
<feature type="region of interest" description="Disordered" evidence="1">
    <location>
        <begin position="607"/>
        <end position="684"/>
    </location>
</feature>
<dbReference type="AlphaFoldDB" id="A0A0B2VY43"/>
<name>A0A0B2VY43_TOXCA</name>
<comment type="caution">
    <text evidence="3">The sequence shown here is derived from an EMBL/GenBank/DDBJ whole genome shotgun (WGS) entry which is preliminary data.</text>
</comment>
<reference evidence="3 4" key="1">
    <citation type="submission" date="2014-11" db="EMBL/GenBank/DDBJ databases">
        <title>Genetic blueprint of the zoonotic pathogen Toxocara canis.</title>
        <authorList>
            <person name="Zhu X.-Q."/>
            <person name="Korhonen P.K."/>
            <person name="Cai H."/>
            <person name="Young N.D."/>
            <person name="Nejsum P."/>
            <person name="von Samson-Himmelstjerna G."/>
            <person name="Boag P.R."/>
            <person name="Tan P."/>
            <person name="Li Q."/>
            <person name="Min J."/>
            <person name="Yang Y."/>
            <person name="Wang X."/>
            <person name="Fang X."/>
            <person name="Hall R.S."/>
            <person name="Hofmann A."/>
            <person name="Sternberg P.W."/>
            <person name="Jex A.R."/>
            <person name="Gasser R.B."/>
        </authorList>
    </citation>
    <scope>NUCLEOTIDE SEQUENCE [LARGE SCALE GENOMIC DNA]</scope>
    <source>
        <strain evidence="3">PN_DK_2014</strain>
    </source>
</reference>
<accession>A0A0B2VY43</accession>
<dbReference type="OrthoDB" id="5869255at2759"/>
<dbReference type="Proteomes" id="UP000031036">
    <property type="component" value="Unassembled WGS sequence"/>
</dbReference>
<keyword evidence="2" id="KW-0472">Membrane</keyword>
<protein>
    <submittedName>
        <fullName evidence="3">Zonadhesin</fullName>
    </submittedName>
</protein>
<evidence type="ECO:0000313" key="4">
    <source>
        <dbReference type="Proteomes" id="UP000031036"/>
    </source>
</evidence>
<gene>
    <name evidence="3" type="primary">Zan</name>
    <name evidence="3" type="ORF">Tcan_06432</name>
</gene>
<feature type="compositionally biased region" description="Polar residues" evidence="1">
    <location>
        <begin position="659"/>
        <end position="672"/>
    </location>
</feature>
<sequence length="1076" mass="116366">MEHLIGYAQVVVKPVQRDYANMRFGMTWIQHSAIFNATIVVPSNVHSFNSNVSISASTVHVVSDESRIDLSERFLSGQVWSPSSVLEFEPHGHSENISATSAVRTLFSVIGANLSTKANTVKMLLTSNRSEDGHSLLDLSAESDVDMVLMERGIHVEALRASHAHITMLTWQLSLESRLTLTSNISSAFDRQLFITSTTNSYNLIIALGGAKVSIRYGKVYVEVAEDYRSLQLVSAGHTVRLRTALSPFDIFITAHEMWIRCVDDNTAIHTHFNSSNVDVDVQQYSKVLLERRDGELKIGGSALELADHIQLASMQLAMLLETAGVNAMHASANKSEIVIHTNSTKMKSVASHHLVDVTGGMTGVQIFTGNVSIAITTNVNETLFPTILSFLTPPTLDFANVGPPSVEVGSNSLAATNAGPISDAHHTTTVKFVPISSESQASGTMNSSSASLTEVVRVSTITTKIPEGMNLPNGRLTANAGITGSNEEGSINDSSEKIATARQNGSERPFAEGNTTLGVAENMSGITTVVPVVSPNEIPVTTVVGHESNGQQNDHPTQESTAFEMDLILASEETVPVESTFVPSHASNEELSDQGVEPQAISRIETSSYSNKAGQNTEELNGINVTGNEQTSTDARPESAKSSNTSQMELSGDKQQKEMVTSNGEQTSNVNERPRISEENDLSTTVPTAAIEEPTNETEGLTSSIGVSTKEGATLESTIQKELETPSLEVTTESIAFEKEHSIGSLWPPFTSPPVESSSLVQSLPTSSALISEASHQTTLHFEGTELAPHHSSEATATTSDIFIIGQFGNANDSLEIFDTIANIVIDPSLSPSEITKPSDVTYHVSGSDSEHFQGKNAIFDDEGADALAWRIDEGSPDLNAHPAVSQELDNKEGEQAQKSMDSDEILELNLRVPRAVDSAGAEFHKDMSLALSGIVEELFKKRGKRSAINGKKPPVKITETMRDDDEVSVRFIIENSAEMENLSESLNEIVFNDANVAMPYPIVGNIRYLARRRNNAVIIVSVSLALFLVFSLAILCCRLTHQFGHLKRLLLCMRTSRVVDLFSFDKHNSISSHP</sequence>
<keyword evidence="2" id="KW-0812">Transmembrane</keyword>
<keyword evidence="2" id="KW-1133">Transmembrane helix</keyword>
<organism evidence="3 4">
    <name type="scientific">Toxocara canis</name>
    <name type="common">Canine roundworm</name>
    <dbReference type="NCBI Taxonomy" id="6265"/>
    <lineage>
        <taxon>Eukaryota</taxon>
        <taxon>Metazoa</taxon>
        <taxon>Ecdysozoa</taxon>
        <taxon>Nematoda</taxon>
        <taxon>Chromadorea</taxon>
        <taxon>Rhabditida</taxon>
        <taxon>Spirurina</taxon>
        <taxon>Ascaridomorpha</taxon>
        <taxon>Ascaridoidea</taxon>
        <taxon>Toxocaridae</taxon>
        <taxon>Toxocara</taxon>
    </lineage>
</organism>
<evidence type="ECO:0000256" key="1">
    <source>
        <dbReference type="SAM" id="MobiDB-lite"/>
    </source>
</evidence>
<feature type="compositionally biased region" description="Polar residues" evidence="1">
    <location>
        <begin position="607"/>
        <end position="650"/>
    </location>
</feature>
<keyword evidence="4" id="KW-1185">Reference proteome</keyword>
<evidence type="ECO:0000313" key="3">
    <source>
        <dbReference type="EMBL" id="KHN88471.1"/>
    </source>
</evidence>